<sequence length="51" mass="5720">MEICIEAVIHRMMASLSAHTLLSVEYSVANTEPHHARNIGSHIEFNVRCSL</sequence>
<dbReference type="EMBL" id="AJSR01002645">
    <property type="protein sequence ID" value="EKM28172.1"/>
    <property type="molecule type" value="Genomic_DNA"/>
</dbReference>
<protein>
    <submittedName>
        <fullName evidence="1">Uncharacterized protein</fullName>
    </submittedName>
</protein>
<comment type="caution">
    <text evidence="1">The sequence shown here is derived from an EMBL/GenBank/DDBJ whole genome shotgun (WGS) entry which is preliminary data.</text>
</comment>
<organism evidence="1 2">
    <name type="scientific">Vibrio harveyi</name>
    <name type="common">Beneckea harveyi</name>
    <dbReference type="NCBI Taxonomy" id="669"/>
    <lineage>
        <taxon>Bacteria</taxon>
        <taxon>Pseudomonadati</taxon>
        <taxon>Pseudomonadota</taxon>
        <taxon>Gammaproteobacteria</taxon>
        <taxon>Vibrionales</taxon>
        <taxon>Vibrionaceae</taxon>
        <taxon>Vibrio</taxon>
    </lineage>
</organism>
<reference evidence="1 2" key="1">
    <citation type="submission" date="2012-10" db="EMBL/GenBank/DDBJ databases">
        <title>Genome sequence of Vibrio Cholerae HENC-02.</title>
        <authorList>
            <person name="Eppinger M."/>
            <person name="Hasan N.A."/>
            <person name="Sengamalay N."/>
            <person name="Hine E."/>
            <person name="Su Q."/>
            <person name="Daugherty S.C."/>
            <person name="Young S."/>
            <person name="Sadzewicz L."/>
            <person name="Tallon L."/>
            <person name="Cebula T.A."/>
            <person name="Ravel J."/>
            <person name="Colwell R.R."/>
        </authorList>
    </citation>
    <scope>NUCLEOTIDE SEQUENCE [LARGE SCALE GENOMIC DNA]</scope>
    <source>
        <strain evidence="1 2">HENC-02</strain>
    </source>
</reference>
<dbReference type="AlphaFoldDB" id="A0A454CP42"/>
<evidence type="ECO:0000313" key="1">
    <source>
        <dbReference type="EMBL" id="EKM28172.1"/>
    </source>
</evidence>
<name>A0A454CP42_VIBHA</name>
<accession>A0A454CP42</accession>
<proteinExistence type="predicted"/>
<gene>
    <name evidence="1" type="ORF">VCHENC02_5904</name>
</gene>
<evidence type="ECO:0000313" key="2">
    <source>
        <dbReference type="Proteomes" id="UP000008367"/>
    </source>
</evidence>
<dbReference type="Proteomes" id="UP000008367">
    <property type="component" value="Unassembled WGS sequence"/>
</dbReference>